<feature type="domain" description="DUF6697" evidence="3">
    <location>
        <begin position="376"/>
        <end position="560"/>
    </location>
</feature>
<reference evidence="4 5" key="1">
    <citation type="journal article" date="2020" name="ISME J.">
        <title>Uncovering the hidden diversity of litter-decomposition mechanisms in mushroom-forming fungi.</title>
        <authorList>
            <person name="Floudas D."/>
            <person name="Bentzer J."/>
            <person name="Ahren D."/>
            <person name="Johansson T."/>
            <person name="Persson P."/>
            <person name="Tunlid A."/>
        </authorList>
    </citation>
    <scope>NUCLEOTIDE SEQUENCE [LARGE SCALE GENOMIC DNA]</scope>
    <source>
        <strain evidence="4 5">CBS 175.51</strain>
    </source>
</reference>
<dbReference type="EMBL" id="JAACJK010000219">
    <property type="protein sequence ID" value="KAF5317325.1"/>
    <property type="molecule type" value="Genomic_DNA"/>
</dbReference>
<keyword evidence="5" id="KW-1185">Reference proteome</keyword>
<evidence type="ECO:0000259" key="3">
    <source>
        <dbReference type="Pfam" id="PF20411"/>
    </source>
</evidence>
<feature type="region of interest" description="Disordered" evidence="2">
    <location>
        <begin position="186"/>
        <end position="224"/>
    </location>
</feature>
<dbReference type="OrthoDB" id="3265858at2759"/>
<name>A0A8H5B690_9AGAR</name>
<feature type="compositionally biased region" description="Polar residues" evidence="2">
    <location>
        <begin position="283"/>
        <end position="295"/>
    </location>
</feature>
<accession>A0A8H5B690</accession>
<feature type="coiled-coil region" evidence="1">
    <location>
        <begin position="51"/>
        <end position="104"/>
    </location>
</feature>
<protein>
    <recommendedName>
        <fullName evidence="3">DUF6697 domain-containing protein</fullName>
    </recommendedName>
</protein>
<comment type="caution">
    <text evidence="4">The sequence shown here is derived from an EMBL/GenBank/DDBJ whole genome shotgun (WGS) entry which is preliminary data.</text>
</comment>
<feature type="region of interest" description="Disordered" evidence="2">
    <location>
        <begin position="264"/>
        <end position="295"/>
    </location>
</feature>
<evidence type="ECO:0000256" key="2">
    <source>
        <dbReference type="SAM" id="MobiDB-lite"/>
    </source>
</evidence>
<sequence>MELPHSSSTSPTGNGEMSGITLRTFMDQLLRLNGNGDQLPGRAGNQHDQLIHDLRTEIKTLKPQVETLQEENMVLKSLLDRPQVDDLELENSFLRQEVETLQRQLQEVVSCGPVHNRRAAPEALSDTPTPVIGAANTNAGGQRQNDQGDLDRKAEGPHEQLDPEVLDEDTAVLSSPLASTGPAAFEVSEMSSGTDQDSSRSLPPRRSIRKRALPNQSSEEDWEHISPSFKPIVAKRQKTTGEVTARKHEPTPVLLSKGRILAKGSPSKSHLKRWGLQDDNKAAPSTTPASSTMMFLAPGSSNGKDLKIGTRTKIPGHAIDREKAIILGNAVVNFYLSSTPTLTIHPAPLKHELPLFKLAKWYGVACSRPLLWDNMKTATSPDRVRKFLFPAFEANPDMPIAPGEPGLLLCGRTELLDGAWSLFIRIRVLDLEGEEARLRRWRYAGEYESRVVGGFGGIDFENMDAKVKETWGHKIAFPKRGAGYLELEMRARIKLRKEGKAVTKANVDKEKGNIKDLPKAAKSKVTVQDVVDAFSAGEEVIPIIRMVCVSYNHAFAQELDELLAAHAGK</sequence>
<organism evidence="4 5">
    <name type="scientific">Ephemerocybe angulata</name>
    <dbReference type="NCBI Taxonomy" id="980116"/>
    <lineage>
        <taxon>Eukaryota</taxon>
        <taxon>Fungi</taxon>
        <taxon>Dikarya</taxon>
        <taxon>Basidiomycota</taxon>
        <taxon>Agaricomycotina</taxon>
        <taxon>Agaricomycetes</taxon>
        <taxon>Agaricomycetidae</taxon>
        <taxon>Agaricales</taxon>
        <taxon>Agaricineae</taxon>
        <taxon>Psathyrellaceae</taxon>
        <taxon>Ephemerocybe</taxon>
    </lineage>
</organism>
<feature type="compositionally biased region" description="Polar residues" evidence="2">
    <location>
        <begin position="135"/>
        <end position="147"/>
    </location>
</feature>
<evidence type="ECO:0000313" key="4">
    <source>
        <dbReference type="EMBL" id="KAF5317325.1"/>
    </source>
</evidence>
<proteinExistence type="predicted"/>
<gene>
    <name evidence="4" type="ORF">D9611_003575</name>
</gene>
<keyword evidence="1" id="KW-0175">Coiled coil</keyword>
<evidence type="ECO:0000313" key="5">
    <source>
        <dbReference type="Proteomes" id="UP000541558"/>
    </source>
</evidence>
<dbReference type="AlphaFoldDB" id="A0A8H5B690"/>
<dbReference type="Pfam" id="PF20411">
    <property type="entry name" value="DUF6697"/>
    <property type="match status" value="1"/>
</dbReference>
<dbReference type="Proteomes" id="UP000541558">
    <property type="component" value="Unassembled WGS sequence"/>
</dbReference>
<dbReference type="InterPro" id="IPR046520">
    <property type="entry name" value="DUF6697"/>
</dbReference>
<feature type="region of interest" description="Disordered" evidence="2">
    <location>
        <begin position="119"/>
        <end position="156"/>
    </location>
</feature>
<evidence type="ECO:0000256" key="1">
    <source>
        <dbReference type="SAM" id="Coils"/>
    </source>
</evidence>